<proteinExistence type="inferred from homology"/>
<dbReference type="SUPFAM" id="SSF52540">
    <property type="entry name" value="P-loop containing nucleoside triphosphate hydrolases"/>
    <property type="match status" value="1"/>
</dbReference>
<comment type="subcellular location">
    <subcellularLocation>
        <location evidence="1">Cell membrane</location>
        <topology evidence="1">Multi-pass membrane protein</topology>
    </subcellularLocation>
</comment>
<dbReference type="GO" id="GO:0005886">
    <property type="term" value="C:plasma membrane"/>
    <property type="evidence" value="ECO:0007669"/>
    <property type="project" value="UniProtKB-SubCell"/>
</dbReference>
<organism evidence="11 12">
    <name type="scientific">Hoeflea olei</name>
    <dbReference type="NCBI Taxonomy" id="1480615"/>
    <lineage>
        <taxon>Bacteria</taxon>
        <taxon>Pseudomonadati</taxon>
        <taxon>Pseudomonadota</taxon>
        <taxon>Alphaproteobacteria</taxon>
        <taxon>Hyphomicrobiales</taxon>
        <taxon>Rhizobiaceae</taxon>
        <taxon>Hoeflea</taxon>
    </lineage>
</organism>
<dbReference type="Proteomes" id="UP000094795">
    <property type="component" value="Unassembled WGS sequence"/>
</dbReference>
<evidence type="ECO:0000256" key="7">
    <source>
        <dbReference type="ARBA" id="ARBA00023136"/>
    </source>
</evidence>
<dbReference type="InterPro" id="IPR017871">
    <property type="entry name" value="ABC_transporter-like_CS"/>
</dbReference>
<comment type="similarity">
    <text evidence="2">Belongs to the ABC transporter superfamily.</text>
</comment>
<dbReference type="PANTHER" id="PTHR24221">
    <property type="entry name" value="ATP-BINDING CASSETTE SUB-FAMILY B"/>
    <property type="match status" value="1"/>
</dbReference>
<dbReference type="InterPro" id="IPR003439">
    <property type="entry name" value="ABC_transporter-like_ATP-bd"/>
</dbReference>
<accession>A0A1C1YT37</accession>
<evidence type="ECO:0000256" key="5">
    <source>
        <dbReference type="ARBA" id="ARBA00022840"/>
    </source>
</evidence>
<keyword evidence="6 8" id="KW-1133">Transmembrane helix</keyword>
<dbReference type="PROSITE" id="PS00211">
    <property type="entry name" value="ABC_TRANSPORTER_1"/>
    <property type="match status" value="1"/>
</dbReference>
<dbReference type="EMBL" id="LQZT01000034">
    <property type="protein sequence ID" value="OCW56616.1"/>
    <property type="molecule type" value="Genomic_DNA"/>
</dbReference>
<keyword evidence="3 8" id="KW-0812">Transmembrane</keyword>
<dbReference type="PROSITE" id="PS50893">
    <property type="entry name" value="ABC_TRANSPORTER_2"/>
    <property type="match status" value="1"/>
</dbReference>
<keyword evidence="5" id="KW-0067">ATP-binding</keyword>
<name>A0A1C1YT37_9HYPH</name>
<dbReference type="InterPro" id="IPR011527">
    <property type="entry name" value="ABC1_TM_dom"/>
</dbReference>
<dbReference type="Pfam" id="PF00005">
    <property type="entry name" value="ABC_tran"/>
    <property type="match status" value="1"/>
</dbReference>
<dbReference type="STRING" id="1480615.AWJ14_16895"/>
<feature type="transmembrane region" description="Helical" evidence="8">
    <location>
        <begin position="139"/>
        <end position="159"/>
    </location>
</feature>
<gene>
    <name evidence="11" type="ORF">AWJ14_16895</name>
</gene>
<comment type="caution">
    <text evidence="11">The sequence shown here is derived from an EMBL/GenBank/DDBJ whole genome shotgun (WGS) entry which is preliminary data.</text>
</comment>
<evidence type="ECO:0000313" key="12">
    <source>
        <dbReference type="Proteomes" id="UP000094795"/>
    </source>
</evidence>
<reference evidence="11 12" key="1">
    <citation type="submission" date="2015-12" db="EMBL/GenBank/DDBJ databases">
        <authorList>
            <person name="Shamseldin A."/>
            <person name="Moawad H."/>
            <person name="Abd El-Rahim W.M."/>
            <person name="Sadowsky M.J."/>
        </authorList>
    </citation>
    <scope>NUCLEOTIDE SEQUENCE [LARGE SCALE GENOMIC DNA]</scope>
    <source>
        <strain evidence="11 12">JC234</strain>
    </source>
</reference>
<dbReference type="GO" id="GO:0005524">
    <property type="term" value="F:ATP binding"/>
    <property type="evidence" value="ECO:0007669"/>
    <property type="project" value="UniProtKB-KW"/>
</dbReference>
<feature type="transmembrane region" description="Helical" evidence="8">
    <location>
        <begin position="18"/>
        <end position="36"/>
    </location>
</feature>
<keyword evidence="4" id="KW-0547">Nucleotide-binding</keyword>
<feature type="transmembrane region" description="Helical" evidence="8">
    <location>
        <begin position="278"/>
        <end position="300"/>
    </location>
</feature>
<evidence type="ECO:0000259" key="10">
    <source>
        <dbReference type="PROSITE" id="PS50929"/>
    </source>
</evidence>
<dbReference type="RefSeq" id="WP_066181159.1">
    <property type="nucleotide sequence ID" value="NZ_LQZT01000034.1"/>
</dbReference>
<keyword evidence="12" id="KW-1185">Reference proteome</keyword>
<evidence type="ECO:0000259" key="9">
    <source>
        <dbReference type="PROSITE" id="PS50893"/>
    </source>
</evidence>
<dbReference type="InterPro" id="IPR039421">
    <property type="entry name" value="Type_1_exporter"/>
</dbReference>
<dbReference type="GO" id="GO:0016887">
    <property type="term" value="F:ATP hydrolysis activity"/>
    <property type="evidence" value="ECO:0007669"/>
    <property type="project" value="InterPro"/>
</dbReference>
<evidence type="ECO:0000256" key="6">
    <source>
        <dbReference type="ARBA" id="ARBA00022989"/>
    </source>
</evidence>
<dbReference type="Gene3D" id="3.40.50.300">
    <property type="entry name" value="P-loop containing nucleotide triphosphate hydrolases"/>
    <property type="match status" value="1"/>
</dbReference>
<dbReference type="PANTHER" id="PTHR24221:SF654">
    <property type="entry name" value="ATP-BINDING CASSETTE SUB-FAMILY B MEMBER 6"/>
    <property type="match status" value="1"/>
</dbReference>
<evidence type="ECO:0000256" key="8">
    <source>
        <dbReference type="SAM" id="Phobius"/>
    </source>
</evidence>
<keyword evidence="7 8" id="KW-0472">Membrane</keyword>
<dbReference type="SMART" id="SM00382">
    <property type="entry name" value="AAA"/>
    <property type="match status" value="1"/>
</dbReference>
<dbReference type="GO" id="GO:0034040">
    <property type="term" value="F:ATPase-coupled lipid transmembrane transporter activity"/>
    <property type="evidence" value="ECO:0007669"/>
    <property type="project" value="TreeGrafter"/>
</dbReference>
<dbReference type="PROSITE" id="PS50929">
    <property type="entry name" value="ABC_TM1F"/>
    <property type="match status" value="1"/>
</dbReference>
<dbReference type="GO" id="GO:0140359">
    <property type="term" value="F:ABC-type transporter activity"/>
    <property type="evidence" value="ECO:0007669"/>
    <property type="project" value="InterPro"/>
</dbReference>
<dbReference type="OrthoDB" id="5288404at2"/>
<evidence type="ECO:0000256" key="1">
    <source>
        <dbReference type="ARBA" id="ARBA00004651"/>
    </source>
</evidence>
<evidence type="ECO:0000256" key="4">
    <source>
        <dbReference type="ARBA" id="ARBA00022741"/>
    </source>
</evidence>
<evidence type="ECO:0000313" key="11">
    <source>
        <dbReference type="EMBL" id="OCW56616.1"/>
    </source>
</evidence>
<feature type="domain" description="ABC transporter" evidence="9">
    <location>
        <begin position="339"/>
        <end position="559"/>
    </location>
</feature>
<dbReference type="AlphaFoldDB" id="A0A1C1YT37"/>
<sequence>MRAIWHIFRLILADQRAALLRGAALSLAVLVAGVALLGLSGWFVTAAAAAGLAGLGAIFDVFRPAAMVRFLALGRTAARYGERLFTHDATLHALTSIRIRLLEATAAAPHEVLARLRGPQALNRLMADVDALDGVPLRLVLPLAAGLTAQFAAFAMLWWLVDPRVALWIATGFLAASAVILTRSARQAARASRNEEASAQAFRSGVIDLIRARADLAVYGRLARQGESVLAIDRARQRDRASIDRIERRAGLWLSLTGTVVAAGALTLGMQLAQSGTLSPALAAIGFFASLALMETVAPLRRAMAEMGRMHVAARRVGGTLAVRQDTIAGSDGAPAADLRIENLRFRRGQAVRPVLDGVSLDVGKGESVALTGPSGSGKSTLLLLAARLLTPDDGRLLLGGKPLGAWDETALRAAVMLVPQRSALMAGTVADALRLADPDADDATLWRALDAVALEGVITAKGGLGLALGPGGSGLSGGEARRLVLARGLLRRPNLLLLDEPTEGLDADTALKVLRGVRAFLPTAAILTASHRKTETLWADRVVALDRRPARACAPAGN</sequence>
<dbReference type="InterPro" id="IPR003593">
    <property type="entry name" value="AAA+_ATPase"/>
</dbReference>
<dbReference type="InterPro" id="IPR027417">
    <property type="entry name" value="P-loop_NTPase"/>
</dbReference>
<feature type="transmembrane region" description="Helical" evidence="8">
    <location>
        <begin position="250"/>
        <end position="272"/>
    </location>
</feature>
<feature type="domain" description="ABC transmembrane type-1" evidence="10">
    <location>
        <begin position="22"/>
        <end position="309"/>
    </location>
</feature>
<dbReference type="Gene3D" id="1.20.1560.10">
    <property type="entry name" value="ABC transporter type 1, transmembrane domain"/>
    <property type="match status" value="1"/>
</dbReference>
<dbReference type="InterPro" id="IPR036640">
    <property type="entry name" value="ABC1_TM_sf"/>
</dbReference>
<evidence type="ECO:0000256" key="2">
    <source>
        <dbReference type="ARBA" id="ARBA00005417"/>
    </source>
</evidence>
<protein>
    <submittedName>
        <fullName evidence="11">ABC transporter</fullName>
    </submittedName>
</protein>
<dbReference type="SUPFAM" id="SSF90123">
    <property type="entry name" value="ABC transporter transmembrane region"/>
    <property type="match status" value="1"/>
</dbReference>
<feature type="transmembrane region" description="Helical" evidence="8">
    <location>
        <begin position="42"/>
        <end position="62"/>
    </location>
</feature>
<evidence type="ECO:0000256" key="3">
    <source>
        <dbReference type="ARBA" id="ARBA00022692"/>
    </source>
</evidence>
<feature type="transmembrane region" description="Helical" evidence="8">
    <location>
        <begin position="165"/>
        <end position="183"/>
    </location>
</feature>